<sequence length="112" mass="12384">MEATTGRMLIRVCGVMASTSCVVMRSRTTRSMRDRPVRTWFWMRLADRAQATVAEVVDVVDLDPEVDRLVLLHAGHGGDAGVQAHQEADRGDDVVDGQRAGVRRHVRAEPSC</sequence>
<proteinExistence type="predicted"/>
<name>A0ABQ6JIH8_9ACTN</name>
<gene>
    <name evidence="2" type="ORF">GCM10025868_32630</name>
</gene>
<comment type="caution">
    <text evidence="2">The sequence shown here is derived from an EMBL/GenBank/DDBJ whole genome shotgun (WGS) entry which is preliminary data.</text>
</comment>
<evidence type="ECO:0008006" key="4">
    <source>
        <dbReference type="Google" id="ProtNLM"/>
    </source>
</evidence>
<protein>
    <recommendedName>
        <fullName evidence="4">Secreted protein</fullName>
    </recommendedName>
</protein>
<dbReference type="EMBL" id="BSUZ01000001">
    <property type="protein sequence ID" value="GMA88013.1"/>
    <property type="molecule type" value="Genomic_DNA"/>
</dbReference>
<feature type="region of interest" description="Disordered" evidence="1">
    <location>
        <begin position="79"/>
        <end position="101"/>
    </location>
</feature>
<evidence type="ECO:0000313" key="3">
    <source>
        <dbReference type="Proteomes" id="UP001157017"/>
    </source>
</evidence>
<evidence type="ECO:0000313" key="2">
    <source>
        <dbReference type="EMBL" id="GMA88013.1"/>
    </source>
</evidence>
<evidence type="ECO:0000256" key="1">
    <source>
        <dbReference type="SAM" id="MobiDB-lite"/>
    </source>
</evidence>
<organism evidence="2 3">
    <name type="scientific">Angustibacter aerolatus</name>
    <dbReference type="NCBI Taxonomy" id="1162965"/>
    <lineage>
        <taxon>Bacteria</taxon>
        <taxon>Bacillati</taxon>
        <taxon>Actinomycetota</taxon>
        <taxon>Actinomycetes</taxon>
        <taxon>Kineosporiales</taxon>
        <taxon>Kineosporiaceae</taxon>
    </lineage>
</organism>
<reference evidence="3" key="1">
    <citation type="journal article" date="2019" name="Int. J. Syst. Evol. Microbiol.">
        <title>The Global Catalogue of Microorganisms (GCM) 10K type strain sequencing project: providing services to taxonomists for standard genome sequencing and annotation.</title>
        <authorList>
            <consortium name="The Broad Institute Genomics Platform"/>
            <consortium name="The Broad Institute Genome Sequencing Center for Infectious Disease"/>
            <person name="Wu L."/>
            <person name="Ma J."/>
        </authorList>
    </citation>
    <scope>NUCLEOTIDE SEQUENCE [LARGE SCALE GENOMIC DNA]</scope>
    <source>
        <strain evidence="3">NBRC 108730</strain>
    </source>
</reference>
<keyword evidence="3" id="KW-1185">Reference proteome</keyword>
<dbReference type="Proteomes" id="UP001157017">
    <property type="component" value="Unassembled WGS sequence"/>
</dbReference>
<accession>A0ABQ6JIH8</accession>